<evidence type="ECO:0000256" key="6">
    <source>
        <dbReference type="ARBA" id="ARBA00023125"/>
    </source>
</evidence>
<dbReference type="GO" id="GO:0005829">
    <property type="term" value="C:cytosol"/>
    <property type="evidence" value="ECO:0007669"/>
    <property type="project" value="TreeGrafter"/>
</dbReference>
<dbReference type="Pfam" id="PF05190">
    <property type="entry name" value="MutS_IV"/>
    <property type="match status" value="1"/>
</dbReference>
<keyword evidence="12" id="KW-1185">Reference proteome</keyword>
<dbReference type="InterPro" id="IPR007696">
    <property type="entry name" value="DNA_mismatch_repair_MutS_core"/>
</dbReference>
<evidence type="ECO:0000259" key="10">
    <source>
        <dbReference type="PROSITE" id="PS00486"/>
    </source>
</evidence>
<dbReference type="InterPro" id="IPR027417">
    <property type="entry name" value="P-loop_NTPase"/>
</dbReference>
<dbReference type="PANTHER" id="PTHR11361:SF34">
    <property type="entry name" value="DNA MISMATCH REPAIR PROTEIN MSH1, MITOCHONDRIAL"/>
    <property type="match status" value="1"/>
</dbReference>
<evidence type="ECO:0000256" key="5">
    <source>
        <dbReference type="ARBA" id="ARBA00022840"/>
    </source>
</evidence>
<organism evidence="11 12">
    <name type="scientific">Pseudobdellovibrio exovorus JSS</name>
    <dbReference type="NCBI Taxonomy" id="1184267"/>
    <lineage>
        <taxon>Bacteria</taxon>
        <taxon>Pseudomonadati</taxon>
        <taxon>Bdellovibrionota</taxon>
        <taxon>Bdellovibrionia</taxon>
        <taxon>Bdellovibrionales</taxon>
        <taxon>Pseudobdellovibrionaceae</taxon>
        <taxon>Pseudobdellovibrio</taxon>
    </lineage>
</organism>
<dbReference type="InterPro" id="IPR007861">
    <property type="entry name" value="DNA_mismatch_repair_MutS_clamp"/>
</dbReference>
<dbReference type="InterPro" id="IPR017261">
    <property type="entry name" value="DNA_mismatch_repair_MutS/MSH"/>
</dbReference>
<accession>M4V855</accession>
<dbReference type="NCBIfam" id="TIGR01070">
    <property type="entry name" value="mutS1"/>
    <property type="match status" value="1"/>
</dbReference>
<dbReference type="InterPro" id="IPR016151">
    <property type="entry name" value="DNA_mismatch_repair_MutS_N"/>
</dbReference>
<dbReference type="PIRSF" id="PIRSF037677">
    <property type="entry name" value="DNA_mis_repair_Msh6"/>
    <property type="match status" value="1"/>
</dbReference>
<dbReference type="GO" id="GO:0140664">
    <property type="term" value="F:ATP-dependent DNA damage sensor activity"/>
    <property type="evidence" value="ECO:0007669"/>
    <property type="project" value="InterPro"/>
</dbReference>
<feature type="domain" description="DNA mismatch repair proteins mutS family" evidence="10">
    <location>
        <begin position="655"/>
        <end position="671"/>
    </location>
</feature>
<dbReference type="Gene3D" id="3.40.1170.10">
    <property type="entry name" value="DNA repair protein MutS, domain I"/>
    <property type="match status" value="1"/>
</dbReference>
<evidence type="ECO:0000256" key="4">
    <source>
        <dbReference type="ARBA" id="ARBA00022763"/>
    </source>
</evidence>
<protein>
    <recommendedName>
        <fullName evidence="2 9">DNA mismatch repair protein MutS</fullName>
    </recommendedName>
</protein>
<dbReference type="InterPro" id="IPR005748">
    <property type="entry name" value="DNA_mismatch_repair_MutS"/>
</dbReference>
<dbReference type="InterPro" id="IPR045076">
    <property type="entry name" value="MutS"/>
</dbReference>
<dbReference type="eggNOG" id="COG0249">
    <property type="taxonomic scope" value="Bacteria"/>
</dbReference>
<dbReference type="SMART" id="SM00533">
    <property type="entry name" value="MUTSd"/>
    <property type="match status" value="1"/>
</dbReference>
<dbReference type="InterPro" id="IPR036187">
    <property type="entry name" value="DNA_mismatch_repair_MutS_sf"/>
</dbReference>
<dbReference type="Gene3D" id="3.40.50.300">
    <property type="entry name" value="P-loop containing nucleotide triphosphate hydrolases"/>
    <property type="match status" value="1"/>
</dbReference>
<sequence>MAKKAGELTPLMKQYWEIKSLHQDKIVLFRMGDFYELFYDDAIRASALLGLTLTQRNKKAEDQTPMCGFPHHAVAGPINKLLAAGHKVAICDQVEDPALAKGIVKRAITRILTPGMVYDSETLDQTKAHYIAALDNHRISFIDITTGESFYFKSDVLSEKIKLLDVLPVVEIVVQDKEDSWINQYHLTRSYVVSEYKDETLTADERLLAYIRSLANTELMQILRPFVEKEFEHRLHLSQTTLRHLEIFSNYKNETEGSLFGAINRTKTSAGARLLRQWMSFPLRNKTQIEKRYDQVEQFREHMMELKKVREVLAGMGDVERRLGKIAQPQCHGRDLVSLADSVEAGVSALKWCSTFFIKNFPAAVETSIALAERIKARINEDAPLSVRQGHIIKKGFSAELDELIDLSTNAHELIANLEKAEKEKTGIPSLKVRYNNVFGYYIEITNVHKDKAPAHYQRKQTLANAERYCTDELIELEKKVLSAQVKRFEMEFTLFDELRREILSQSADLMSLAQMCSELDVISSFAWLSLEESYCRPTLLNERCLKLESSRHPVVEQFTRGKFVANTIELKEEECLLLTGPNMAGKSTLMRQVALAVIMAQMGCYVSASKAEMAIYDAVYTRIGASDQLSEGLSTFMVEMTETAQMLKSATKNSLLILDEVGRGTATFDGMCLAQAILEFILQNLKNHVFFATHYHELTSLDQSFAQIKNAHMKVLDKTDGQIEFLHVLMAGPAGQSYGVKVAELAGIPKEITVRAEALLSSVERNQPTAMVIHAEAPTEVVNVNLKSSTTKQMSLFDKEEEAKKHSLFEEVKKFSIQKSSPLQALNKIAEWQEKLN</sequence>
<dbReference type="SMART" id="SM00534">
    <property type="entry name" value="MUTSac"/>
    <property type="match status" value="1"/>
</dbReference>
<dbReference type="InterPro" id="IPR036678">
    <property type="entry name" value="MutS_con_dom_sf"/>
</dbReference>
<proteinExistence type="inferred from homology"/>
<dbReference type="EMBL" id="CP003537">
    <property type="protein sequence ID" value="AGH95567.1"/>
    <property type="molecule type" value="Genomic_DNA"/>
</dbReference>
<keyword evidence="7" id="KW-0234">DNA repair</keyword>
<dbReference type="FunFam" id="3.40.1170.10:FF:000001">
    <property type="entry name" value="DNA mismatch repair protein MutS"/>
    <property type="match status" value="1"/>
</dbReference>
<gene>
    <name evidence="11" type="ORF">A11Q_1351</name>
</gene>
<dbReference type="InterPro" id="IPR000432">
    <property type="entry name" value="DNA_mismatch_repair_MutS_C"/>
</dbReference>
<dbReference type="Pfam" id="PF00488">
    <property type="entry name" value="MutS_V"/>
    <property type="match status" value="1"/>
</dbReference>
<dbReference type="PATRIC" id="fig|1184267.3.peg.1369"/>
<dbReference type="PROSITE" id="PS00486">
    <property type="entry name" value="DNA_MISMATCH_REPAIR_2"/>
    <property type="match status" value="1"/>
</dbReference>
<evidence type="ECO:0000256" key="3">
    <source>
        <dbReference type="ARBA" id="ARBA00022741"/>
    </source>
</evidence>
<evidence type="ECO:0000256" key="2">
    <source>
        <dbReference type="ARBA" id="ARBA00021982"/>
    </source>
</evidence>
<dbReference type="HOGENOM" id="CLU_002472_3_0_7"/>
<dbReference type="Gene3D" id="1.10.1420.10">
    <property type="match status" value="2"/>
</dbReference>
<dbReference type="SUPFAM" id="SSF55271">
    <property type="entry name" value="DNA repair protein MutS, domain I"/>
    <property type="match status" value="1"/>
</dbReference>
<keyword evidence="5" id="KW-0067">ATP-binding</keyword>
<dbReference type="GO" id="GO:0005524">
    <property type="term" value="F:ATP binding"/>
    <property type="evidence" value="ECO:0007669"/>
    <property type="project" value="UniProtKB-UniRule"/>
</dbReference>
<dbReference type="GO" id="GO:0030983">
    <property type="term" value="F:mismatched DNA binding"/>
    <property type="evidence" value="ECO:0007669"/>
    <property type="project" value="InterPro"/>
</dbReference>
<evidence type="ECO:0000256" key="1">
    <source>
        <dbReference type="ARBA" id="ARBA00006271"/>
    </source>
</evidence>
<dbReference type="STRING" id="1184267.A11Q_1351"/>
<dbReference type="SUPFAM" id="SSF48334">
    <property type="entry name" value="DNA repair protein MutS, domain III"/>
    <property type="match status" value="1"/>
</dbReference>
<evidence type="ECO:0000256" key="9">
    <source>
        <dbReference type="NCBIfam" id="TIGR01070"/>
    </source>
</evidence>
<keyword evidence="6" id="KW-0238">DNA-binding</keyword>
<dbReference type="SUPFAM" id="SSF52540">
    <property type="entry name" value="P-loop containing nucleoside triphosphate hydrolases"/>
    <property type="match status" value="1"/>
</dbReference>
<name>M4V855_9BACT</name>
<dbReference type="NCBIfam" id="NF003810">
    <property type="entry name" value="PRK05399.1"/>
    <property type="match status" value="1"/>
</dbReference>
<dbReference type="GO" id="GO:0006298">
    <property type="term" value="P:mismatch repair"/>
    <property type="evidence" value="ECO:0007669"/>
    <property type="project" value="UniProtKB-UniRule"/>
</dbReference>
<dbReference type="PANTHER" id="PTHR11361">
    <property type="entry name" value="DNA MISMATCH REPAIR PROTEIN MUTS FAMILY MEMBER"/>
    <property type="match status" value="1"/>
</dbReference>
<comment type="function">
    <text evidence="8">This protein is involved in the repair of mismatches in DNA. It is possible that it carries out the mismatch recognition step. This protein has a weak ATPase activity.</text>
</comment>
<dbReference type="KEGG" id="bex:A11Q_1351"/>
<dbReference type="SUPFAM" id="SSF53150">
    <property type="entry name" value="DNA repair protein MutS, domain II"/>
    <property type="match status" value="1"/>
</dbReference>
<dbReference type="AlphaFoldDB" id="M4V855"/>
<reference evidence="11 12" key="1">
    <citation type="journal article" date="2013" name="ISME J.">
        <title>By their genes ye shall know them: genomic signatures of predatory bacteria.</title>
        <authorList>
            <person name="Pasternak Z."/>
            <person name="Pietrokovski S."/>
            <person name="Rotem O."/>
            <person name="Gophna U."/>
            <person name="Lurie-Weinberger M.N."/>
            <person name="Jurkevitch E."/>
        </authorList>
    </citation>
    <scope>NUCLEOTIDE SEQUENCE [LARGE SCALE GENOMIC DNA]</scope>
    <source>
        <strain evidence="11 12">JSS</strain>
    </source>
</reference>
<dbReference type="InterPro" id="IPR007695">
    <property type="entry name" value="DNA_mismatch_repair_MutS-lik_N"/>
</dbReference>
<evidence type="ECO:0000256" key="7">
    <source>
        <dbReference type="ARBA" id="ARBA00023204"/>
    </source>
</evidence>
<keyword evidence="4" id="KW-0227">DNA damage</keyword>
<comment type="similarity">
    <text evidence="1">Belongs to the DNA mismatch repair MutS family.</text>
</comment>
<dbReference type="Pfam" id="PF01624">
    <property type="entry name" value="MutS_I"/>
    <property type="match status" value="1"/>
</dbReference>
<evidence type="ECO:0000313" key="12">
    <source>
        <dbReference type="Proteomes" id="UP000012040"/>
    </source>
</evidence>
<dbReference type="Pfam" id="PF05192">
    <property type="entry name" value="MutS_III"/>
    <property type="match status" value="1"/>
</dbReference>
<keyword evidence="3" id="KW-0547">Nucleotide-binding</keyword>
<evidence type="ECO:0000313" key="11">
    <source>
        <dbReference type="EMBL" id="AGH95567.1"/>
    </source>
</evidence>
<dbReference type="RefSeq" id="WP_015470057.1">
    <property type="nucleotide sequence ID" value="NC_020813.1"/>
</dbReference>
<dbReference type="Proteomes" id="UP000012040">
    <property type="component" value="Chromosome"/>
</dbReference>
<evidence type="ECO:0000256" key="8">
    <source>
        <dbReference type="ARBA" id="ARBA00024647"/>
    </source>
</evidence>
<dbReference type="FunFam" id="3.40.50.300:FF:000870">
    <property type="entry name" value="MutS protein homolog 4"/>
    <property type="match status" value="1"/>
</dbReference>